<feature type="transmembrane region" description="Helical" evidence="9">
    <location>
        <begin position="87"/>
        <end position="107"/>
    </location>
</feature>
<evidence type="ECO:0000256" key="5">
    <source>
        <dbReference type="ARBA" id="ARBA00023136"/>
    </source>
</evidence>
<evidence type="ECO:0000256" key="9">
    <source>
        <dbReference type="SAM" id="Phobius"/>
    </source>
</evidence>
<evidence type="ECO:0000313" key="12">
    <source>
        <dbReference type="Proteomes" id="UP000051574"/>
    </source>
</evidence>
<dbReference type="CDD" id="cd17358">
    <property type="entry name" value="MFS_GLUT6_8_Class3_like"/>
    <property type="match status" value="1"/>
</dbReference>
<feature type="transmembrane region" description="Helical" evidence="9">
    <location>
        <begin position="60"/>
        <end position="80"/>
    </location>
</feature>
<evidence type="ECO:0000259" key="10">
    <source>
        <dbReference type="PROSITE" id="PS50850"/>
    </source>
</evidence>
<reference evidence="11 12" key="1">
    <citation type="submission" date="2015-09" db="EMBL/GenBank/DDBJ databases">
        <title>Draft genome of the scarab beetle Oryctes borbonicus.</title>
        <authorList>
            <person name="Meyer J.M."/>
            <person name="Markov G.V."/>
            <person name="Baskaran P."/>
            <person name="Herrmann M."/>
            <person name="Sommer R.J."/>
            <person name="Roedelsperger C."/>
        </authorList>
    </citation>
    <scope>NUCLEOTIDE SEQUENCE [LARGE SCALE GENOMIC DNA]</scope>
    <source>
        <strain evidence="11">OB123</strain>
        <tissue evidence="11">Whole animal</tissue>
    </source>
</reference>
<feature type="transmembrane region" description="Helical" evidence="9">
    <location>
        <begin position="354"/>
        <end position="378"/>
    </location>
</feature>
<keyword evidence="5 9" id="KW-0472">Membrane</keyword>
<dbReference type="InterPro" id="IPR003663">
    <property type="entry name" value="Sugar/inositol_transpt"/>
</dbReference>
<feature type="transmembrane region" description="Helical" evidence="9">
    <location>
        <begin position="255"/>
        <end position="278"/>
    </location>
</feature>
<feature type="transmembrane region" description="Helical" evidence="9">
    <location>
        <begin position="320"/>
        <end position="342"/>
    </location>
</feature>
<keyword evidence="2" id="KW-1003">Cell membrane</keyword>
<feature type="transmembrane region" description="Helical" evidence="9">
    <location>
        <begin position="293"/>
        <end position="313"/>
    </location>
</feature>
<feature type="transmembrane region" description="Helical" evidence="9">
    <location>
        <begin position="113"/>
        <end position="134"/>
    </location>
</feature>
<sequence length="458" mass="49710">MVHGLFASRSKLLLSVGTADLVALTTGIMLAWSSPILEKLSSSGDENPLASPITASEKSWIGSLLALGAALGPFPFAYIQDKFGRKYALLVVAIPFIIACLMSAFATHVSMFIVLRVIAGISVAGVFTVLPTYIAEVSDSAVRGMLGSSMNNFLCFGLVISYCIGPYLPIMWFNIIAAIFPVTFLVLFFMFIPDSPYFLMGKDRNQAESALAFLRSKPVSEVQTELKEIERSVEESKANAATFMDIFKSKGTTKALIISVLLCVFQQLSGINIVLFYAQTIFEASGTVMESTIPPMIIGAVQFLSSFVTPILVDVLGRKVLLLGSAVGMVISEAALGVYFFLKNDGTDVDAISFLPILTLVIYIISYNCGFGPLPWTVMAELFPSNIKSAAASFTVFCCWFVSFILTYFFDSVSEAIGMGGSFWIFAGFTVVAFIFTLVYVPETKGRSFQEIQSILNS</sequence>
<dbReference type="InterPro" id="IPR044775">
    <property type="entry name" value="MFS_ERD6/Tret1-like"/>
</dbReference>
<dbReference type="FunFam" id="1.20.1250.20:FF:000055">
    <property type="entry name" value="Facilitated trehalose transporter Tret1-2 homolog"/>
    <property type="match status" value="1"/>
</dbReference>
<keyword evidence="8" id="KW-0813">Transport</keyword>
<dbReference type="PROSITE" id="PS50850">
    <property type="entry name" value="MFS"/>
    <property type="match status" value="1"/>
</dbReference>
<feature type="transmembrane region" description="Helical" evidence="9">
    <location>
        <begin position="170"/>
        <end position="192"/>
    </location>
</feature>
<accession>A0A0T6BH34</accession>
<evidence type="ECO:0000256" key="4">
    <source>
        <dbReference type="ARBA" id="ARBA00022989"/>
    </source>
</evidence>
<keyword evidence="6" id="KW-0325">Glycoprotein</keyword>
<dbReference type="PANTHER" id="PTHR48021:SF47">
    <property type="entry name" value="GH17672P"/>
    <property type="match status" value="1"/>
</dbReference>
<evidence type="ECO:0000256" key="6">
    <source>
        <dbReference type="ARBA" id="ARBA00023180"/>
    </source>
</evidence>
<name>A0A0T6BH34_9SCAR</name>
<dbReference type="SUPFAM" id="SSF103473">
    <property type="entry name" value="MFS general substrate transporter"/>
    <property type="match status" value="1"/>
</dbReference>
<dbReference type="InterPro" id="IPR036259">
    <property type="entry name" value="MFS_trans_sf"/>
</dbReference>
<dbReference type="InterPro" id="IPR005828">
    <property type="entry name" value="MFS_sugar_transport-like"/>
</dbReference>
<dbReference type="GO" id="GO:0051119">
    <property type="term" value="F:sugar transmembrane transporter activity"/>
    <property type="evidence" value="ECO:0007669"/>
    <property type="project" value="InterPro"/>
</dbReference>
<dbReference type="PRINTS" id="PR00171">
    <property type="entry name" value="SUGRTRNSPORT"/>
</dbReference>
<feature type="transmembrane region" description="Helical" evidence="9">
    <location>
        <begin position="12"/>
        <end position="32"/>
    </location>
</feature>
<keyword evidence="12" id="KW-1185">Reference proteome</keyword>
<dbReference type="InterPro" id="IPR050549">
    <property type="entry name" value="MFS_Trehalose_Transporter"/>
</dbReference>
<keyword evidence="4 9" id="KW-1133">Transmembrane helix</keyword>
<organism evidence="11 12">
    <name type="scientific">Oryctes borbonicus</name>
    <dbReference type="NCBI Taxonomy" id="1629725"/>
    <lineage>
        <taxon>Eukaryota</taxon>
        <taxon>Metazoa</taxon>
        <taxon>Ecdysozoa</taxon>
        <taxon>Arthropoda</taxon>
        <taxon>Hexapoda</taxon>
        <taxon>Insecta</taxon>
        <taxon>Pterygota</taxon>
        <taxon>Neoptera</taxon>
        <taxon>Endopterygota</taxon>
        <taxon>Coleoptera</taxon>
        <taxon>Polyphaga</taxon>
        <taxon>Scarabaeiformia</taxon>
        <taxon>Scarabaeidae</taxon>
        <taxon>Dynastinae</taxon>
        <taxon>Oryctes</taxon>
    </lineage>
</organism>
<evidence type="ECO:0000256" key="7">
    <source>
        <dbReference type="ARBA" id="ARBA00024348"/>
    </source>
</evidence>
<dbReference type="GO" id="GO:0005886">
    <property type="term" value="C:plasma membrane"/>
    <property type="evidence" value="ECO:0007669"/>
    <property type="project" value="UniProtKB-SubCell"/>
</dbReference>
<feature type="domain" description="Major facilitator superfamily (MFS) profile" evidence="10">
    <location>
        <begin position="11"/>
        <end position="445"/>
    </location>
</feature>
<feature type="transmembrane region" description="Helical" evidence="9">
    <location>
        <begin position="146"/>
        <end position="164"/>
    </location>
</feature>
<comment type="subcellular location">
    <subcellularLocation>
        <location evidence="1">Cell membrane</location>
        <topology evidence="1">Multi-pass membrane protein</topology>
    </subcellularLocation>
</comment>
<comment type="similarity">
    <text evidence="7">Belongs to the major facilitator superfamily. Sugar transporter (TC 2.A.1.1) family. Trehalose transporter subfamily.</text>
</comment>
<feature type="transmembrane region" description="Helical" evidence="9">
    <location>
        <begin position="390"/>
        <end position="410"/>
    </location>
</feature>
<evidence type="ECO:0000256" key="3">
    <source>
        <dbReference type="ARBA" id="ARBA00022692"/>
    </source>
</evidence>
<evidence type="ECO:0000256" key="2">
    <source>
        <dbReference type="ARBA" id="ARBA00022475"/>
    </source>
</evidence>
<feature type="transmembrane region" description="Helical" evidence="9">
    <location>
        <begin position="422"/>
        <end position="441"/>
    </location>
</feature>
<comment type="caution">
    <text evidence="11">The sequence shown here is derived from an EMBL/GenBank/DDBJ whole genome shotgun (WGS) entry which is preliminary data.</text>
</comment>
<keyword evidence="3 9" id="KW-0812">Transmembrane</keyword>
<evidence type="ECO:0000313" key="11">
    <source>
        <dbReference type="EMBL" id="KRT86652.1"/>
    </source>
</evidence>
<dbReference type="Pfam" id="PF00083">
    <property type="entry name" value="Sugar_tr"/>
    <property type="match status" value="1"/>
</dbReference>
<evidence type="ECO:0000256" key="1">
    <source>
        <dbReference type="ARBA" id="ARBA00004651"/>
    </source>
</evidence>
<dbReference type="InterPro" id="IPR020846">
    <property type="entry name" value="MFS_dom"/>
</dbReference>
<dbReference type="EMBL" id="LJIG01000288">
    <property type="protein sequence ID" value="KRT86652.1"/>
    <property type="molecule type" value="Genomic_DNA"/>
</dbReference>
<evidence type="ECO:0000256" key="8">
    <source>
        <dbReference type="RuleBase" id="RU003346"/>
    </source>
</evidence>
<dbReference type="Gene3D" id="1.20.1250.20">
    <property type="entry name" value="MFS general substrate transporter like domains"/>
    <property type="match status" value="1"/>
</dbReference>
<gene>
    <name evidence="11" type="ORF">AMK59_2157</name>
</gene>
<dbReference type="Proteomes" id="UP000051574">
    <property type="component" value="Unassembled WGS sequence"/>
</dbReference>
<dbReference type="AlphaFoldDB" id="A0A0T6BH34"/>
<dbReference type="OrthoDB" id="4142200at2759"/>
<proteinExistence type="inferred from homology"/>
<protein>
    <submittedName>
        <fullName evidence="11">Membrane transporter</fullName>
    </submittedName>
</protein>
<dbReference type="PANTHER" id="PTHR48021">
    <property type="match status" value="1"/>
</dbReference>
<dbReference type="NCBIfam" id="TIGR00879">
    <property type="entry name" value="SP"/>
    <property type="match status" value="1"/>
</dbReference>